<comment type="caution">
    <text evidence="7">The sequence shown here is derived from an EMBL/GenBank/DDBJ whole genome shotgun (WGS) entry which is preliminary data.</text>
</comment>
<evidence type="ECO:0000256" key="4">
    <source>
        <dbReference type="ARBA" id="ARBA00022723"/>
    </source>
</evidence>
<organism evidence="7 8">
    <name type="scientific">Enterocloster hominis</name>
    <name type="common">ex Hitch et al. 2024</name>
    <dbReference type="NCBI Taxonomy" id="1917870"/>
    <lineage>
        <taxon>Bacteria</taxon>
        <taxon>Bacillati</taxon>
        <taxon>Bacillota</taxon>
        <taxon>Clostridia</taxon>
        <taxon>Lachnospirales</taxon>
        <taxon>Lachnospiraceae</taxon>
        <taxon>Enterocloster</taxon>
    </lineage>
</organism>
<dbReference type="SUPFAM" id="SSF53056">
    <property type="entry name" value="beta-carbonic anhydrase, cab"/>
    <property type="match status" value="1"/>
</dbReference>
<sequence>MGVTGKSLWDVRDSSPIREMLEFNAGFAGSGAALSYQSDKRPRKKVAVLTCMDTRLTALLPAALGLKGGDVKMIKNAGGLILNPLDSTVRSLLIAVLELGVEEIMVIGHTDCGVQGMDERTVVSHMVERGISRRAVLDMKAQGLDFHQWFTGFENPQDSVRDSVKLLRNHPLMPEDVAIYGFVMDIGSGELKRAV</sequence>
<evidence type="ECO:0000313" key="8">
    <source>
        <dbReference type="Proteomes" id="UP001454086"/>
    </source>
</evidence>
<dbReference type="EMBL" id="JBBMFM010000163">
    <property type="protein sequence ID" value="MEQ2428253.1"/>
    <property type="molecule type" value="Genomic_DNA"/>
</dbReference>
<evidence type="ECO:0000256" key="3">
    <source>
        <dbReference type="ARBA" id="ARBA00012925"/>
    </source>
</evidence>
<dbReference type="SMART" id="SM00947">
    <property type="entry name" value="Pro_CA"/>
    <property type="match status" value="1"/>
</dbReference>
<evidence type="ECO:0000256" key="5">
    <source>
        <dbReference type="ARBA" id="ARBA00022833"/>
    </source>
</evidence>
<dbReference type="Gene3D" id="3.40.1050.10">
    <property type="entry name" value="Carbonic anhydrase"/>
    <property type="match status" value="1"/>
</dbReference>
<comment type="cofactor">
    <cofactor evidence="1">
        <name>Zn(2+)</name>
        <dbReference type="ChEBI" id="CHEBI:29105"/>
    </cofactor>
</comment>
<protein>
    <recommendedName>
        <fullName evidence="3">carbonic anhydrase</fullName>
        <ecNumber evidence="3">4.2.1.1</ecNumber>
    </recommendedName>
</protein>
<dbReference type="PANTHER" id="PTHR43175:SF3">
    <property type="entry name" value="CARBON DISULFIDE HYDROLASE"/>
    <property type="match status" value="1"/>
</dbReference>
<gene>
    <name evidence="7" type="ORF">WMQ36_25155</name>
</gene>
<keyword evidence="8" id="KW-1185">Reference proteome</keyword>
<dbReference type="EC" id="4.2.1.1" evidence="3"/>
<dbReference type="Pfam" id="PF00484">
    <property type="entry name" value="Pro_CA"/>
    <property type="match status" value="1"/>
</dbReference>
<proteinExistence type="inferred from homology"/>
<evidence type="ECO:0000256" key="2">
    <source>
        <dbReference type="ARBA" id="ARBA00006217"/>
    </source>
</evidence>
<dbReference type="InterPro" id="IPR036874">
    <property type="entry name" value="Carbonic_anhydrase_sf"/>
</dbReference>
<name>A0ABV1DEQ1_9FIRM</name>
<accession>A0ABV1DEQ1</accession>
<evidence type="ECO:0000313" key="7">
    <source>
        <dbReference type="EMBL" id="MEQ2428253.1"/>
    </source>
</evidence>
<reference evidence="7 8" key="1">
    <citation type="submission" date="2024-03" db="EMBL/GenBank/DDBJ databases">
        <title>Human intestinal bacterial collection.</title>
        <authorList>
            <person name="Pauvert C."/>
            <person name="Hitch T.C.A."/>
            <person name="Clavel T."/>
        </authorList>
    </citation>
    <scope>NUCLEOTIDE SEQUENCE [LARGE SCALE GENOMIC DNA]</scope>
    <source>
        <strain evidence="7 8">CLA-SR-H021</strain>
    </source>
</reference>
<evidence type="ECO:0000256" key="1">
    <source>
        <dbReference type="ARBA" id="ARBA00001947"/>
    </source>
</evidence>
<comment type="similarity">
    <text evidence="2">Belongs to the beta-class carbonic anhydrase family.</text>
</comment>
<keyword evidence="4" id="KW-0479">Metal-binding</keyword>
<dbReference type="PANTHER" id="PTHR43175">
    <property type="entry name" value="CARBONIC ANHYDRASE"/>
    <property type="match status" value="1"/>
</dbReference>
<dbReference type="RefSeq" id="WP_050927337.1">
    <property type="nucleotide sequence ID" value="NZ_JBBMFM010000163.1"/>
</dbReference>
<evidence type="ECO:0000256" key="6">
    <source>
        <dbReference type="ARBA" id="ARBA00048348"/>
    </source>
</evidence>
<dbReference type="Proteomes" id="UP001454086">
    <property type="component" value="Unassembled WGS sequence"/>
</dbReference>
<comment type="catalytic activity">
    <reaction evidence="6">
        <text>hydrogencarbonate + H(+) = CO2 + H2O</text>
        <dbReference type="Rhea" id="RHEA:10748"/>
        <dbReference type="ChEBI" id="CHEBI:15377"/>
        <dbReference type="ChEBI" id="CHEBI:15378"/>
        <dbReference type="ChEBI" id="CHEBI:16526"/>
        <dbReference type="ChEBI" id="CHEBI:17544"/>
        <dbReference type="EC" id="4.2.1.1"/>
    </reaction>
</comment>
<dbReference type="InterPro" id="IPR001765">
    <property type="entry name" value="Carbonic_anhydrase"/>
</dbReference>
<keyword evidence="5" id="KW-0862">Zinc</keyword>
<dbReference type="CDD" id="cd03379">
    <property type="entry name" value="beta_CA_cladeD"/>
    <property type="match status" value="1"/>
</dbReference>